<comment type="function">
    <text evidence="8">Catalytic subunit of a heterodimeric structure-specific endonuclease that resolves DNA secondary structures generated during DNA repair and recombination. Has endonuclease activity towards branched DNA substrates, introducing single-strand cuts in duplex DNA close to junctions with ss-DNA.</text>
</comment>
<evidence type="ECO:0000313" key="11">
    <source>
        <dbReference type="EMBL" id="ABO99983.1"/>
    </source>
</evidence>
<dbReference type="EC" id="3.1.-.-" evidence="8"/>
<dbReference type="Pfam" id="PF21202">
    <property type="entry name" value="SLX1_C"/>
    <property type="match status" value="1"/>
</dbReference>
<dbReference type="PROSITE" id="PS50164">
    <property type="entry name" value="GIY_YIG"/>
    <property type="match status" value="1"/>
</dbReference>
<keyword evidence="4 8" id="KW-0378">Hydrolase</keyword>
<feature type="compositionally biased region" description="Low complexity" evidence="9">
    <location>
        <begin position="293"/>
        <end position="306"/>
    </location>
</feature>
<dbReference type="HAMAP" id="MF_03100">
    <property type="entry name" value="Endonuc_su_Slx1"/>
    <property type="match status" value="1"/>
</dbReference>
<comment type="subcellular location">
    <subcellularLocation>
        <location evidence="8">Nucleus</location>
    </subcellularLocation>
</comment>
<evidence type="ECO:0000256" key="6">
    <source>
        <dbReference type="ARBA" id="ARBA00023204"/>
    </source>
</evidence>
<dbReference type="CDD" id="cd10455">
    <property type="entry name" value="GIY-YIG_SLX1"/>
    <property type="match status" value="1"/>
</dbReference>
<evidence type="ECO:0000256" key="2">
    <source>
        <dbReference type="ARBA" id="ARBA00022759"/>
    </source>
</evidence>
<evidence type="ECO:0000256" key="5">
    <source>
        <dbReference type="ARBA" id="ARBA00023172"/>
    </source>
</evidence>
<dbReference type="OMA" id="FRSHAHE"/>
<comment type="subunit">
    <text evidence="8">Forms a heterodimer with a member of the SLX4 family.</text>
</comment>
<feature type="domain" description="GIY-YIG" evidence="10">
    <location>
        <begin position="18"/>
        <end position="103"/>
    </location>
</feature>
<feature type="compositionally biased region" description="Acidic residues" evidence="9">
    <location>
        <begin position="351"/>
        <end position="370"/>
    </location>
</feature>
<dbReference type="GO" id="GO:0017108">
    <property type="term" value="F:5'-flap endonuclease activity"/>
    <property type="evidence" value="ECO:0007669"/>
    <property type="project" value="InterPro"/>
</dbReference>
<reference evidence="11 12" key="1">
    <citation type="journal article" date="2007" name="Proc. Natl. Acad. Sci. U.S.A.">
        <title>The tiny eukaryote Ostreococcus provides genomic insights into the paradox of plankton speciation.</title>
        <authorList>
            <person name="Palenik B."/>
            <person name="Grimwood J."/>
            <person name="Aerts A."/>
            <person name="Rouze P."/>
            <person name="Salamov A."/>
            <person name="Putnam N."/>
            <person name="Dupont C."/>
            <person name="Jorgensen R."/>
            <person name="Derelle E."/>
            <person name="Rombauts S."/>
            <person name="Zhou K."/>
            <person name="Otillar R."/>
            <person name="Merchant S.S."/>
            <person name="Podell S."/>
            <person name="Gaasterland T."/>
            <person name="Napoli C."/>
            <person name="Gendler K."/>
            <person name="Manuell A."/>
            <person name="Tai V."/>
            <person name="Vallon O."/>
            <person name="Piganeau G."/>
            <person name="Jancek S."/>
            <person name="Heijde M."/>
            <person name="Jabbari K."/>
            <person name="Bowler C."/>
            <person name="Lohr M."/>
            <person name="Robbens S."/>
            <person name="Werner G."/>
            <person name="Dubchak I."/>
            <person name="Pazour G.J."/>
            <person name="Ren Q."/>
            <person name="Paulsen I."/>
            <person name="Delwiche C."/>
            <person name="Schmutz J."/>
            <person name="Rokhsar D."/>
            <person name="Van de Peer Y."/>
            <person name="Moreau H."/>
            <person name="Grigoriev I.V."/>
        </authorList>
    </citation>
    <scope>NUCLEOTIDE SEQUENCE [LARGE SCALE GENOMIC DNA]</scope>
    <source>
        <strain evidence="11 12">CCE9901</strain>
    </source>
</reference>
<keyword evidence="3 8" id="KW-0227">DNA damage</keyword>
<evidence type="ECO:0000256" key="8">
    <source>
        <dbReference type="HAMAP-Rule" id="MF_03100"/>
    </source>
</evidence>
<keyword evidence="2 8" id="KW-0255">Endonuclease</keyword>
<dbReference type="STRING" id="436017.A4S834"/>
<comment type="cofactor">
    <cofactor evidence="8">
        <name>a divalent metal cation</name>
        <dbReference type="ChEBI" id="CHEBI:60240"/>
    </cofactor>
</comment>
<keyword evidence="6 8" id="KW-0234">DNA repair</keyword>
<sequence length="370" mass="40450">MRAPPTRDAPTRRAPARALYACYLVVSLDPSKKGKSYVGFTTNPPRRLAQHNGAIANGAKYTMRLRPCDMVLVVSGFSDKVQALQFEWAWQRPASCRATRTLARERGVSDKTSAPGKKAMVMCGMLNTAPWKHMPLTVHCMSEVGERLIEKYADAIPAHVERRRTTTREMDAIVAASANAEEEEMDEEMDDAMRARVMDVGVSGTPSASASASRPGGEALKCGVDACGKAIRSDRAVGCATCGARFHPVCLARHFFDRAGDEALSWSSRLIPDHGPCARCGKRLTWGAAIGAGAAREPATETTTPRVHASRDCERDGEVVTSTEKIRRLRSAERREVERARVQSWARDVSDVSDDSDDDMHDSDSDVIVE</sequence>
<keyword evidence="7 8" id="KW-0539">Nucleus</keyword>
<dbReference type="eggNOG" id="KOG3005">
    <property type="taxonomic scope" value="Eukaryota"/>
</dbReference>
<protein>
    <recommendedName>
        <fullName evidence="8">Structure-specific endonuclease subunit SLX1 homolog</fullName>
        <ecNumber evidence="8">3.1.-.-</ecNumber>
    </recommendedName>
</protein>
<evidence type="ECO:0000256" key="3">
    <source>
        <dbReference type="ARBA" id="ARBA00022763"/>
    </source>
</evidence>
<comment type="caution">
    <text evidence="8">Lacks conserved residue(s) required for the propagation of feature annotation.</text>
</comment>
<dbReference type="InterPro" id="IPR000305">
    <property type="entry name" value="GIY-YIG_endonuc"/>
</dbReference>
<evidence type="ECO:0000256" key="9">
    <source>
        <dbReference type="SAM" id="MobiDB-lite"/>
    </source>
</evidence>
<dbReference type="Proteomes" id="UP000001568">
    <property type="component" value="Chromosome 15"/>
</dbReference>
<organism evidence="11 12">
    <name type="scientific">Ostreococcus lucimarinus (strain CCE9901)</name>
    <dbReference type="NCBI Taxonomy" id="436017"/>
    <lineage>
        <taxon>Eukaryota</taxon>
        <taxon>Viridiplantae</taxon>
        <taxon>Chlorophyta</taxon>
        <taxon>Mamiellophyceae</taxon>
        <taxon>Mamiellales</taxon>
        <taxon>Bathycoccaceae</taxon>
        <taxon>Ostreococcus</taxon>
    </lineage>
</organism>
<gene>
    <name evidence="11" type="ORF">OSTLU_27712</name>
</gene>
<evidence type="ECO:0000256" key="7">
    <source>
        <dbReference type="ARBA" id="ARBA00023242"/>
    </source>
</evidence>
<dbReference type="Gene3D" id="3.40.1440.10">
    <property type="entry name" value="GIY-YIG endonuclease"/>
    <property type="match status" value="1"/>
</dbReference>
<dbReference type="InterPro" id="IPR035901">
    <property type="entry name" value="GIY-YIG_endonuc_sf"/>
</dbReference>
<proteinExistence type="inferred from homology"/>
<comment type="similarity">
    <text evidence="8">Belongs to the SLX1 family.</text>
</comment>
<feature type="compositionally biased region" description="Basic and acidic residues" evidence="9">
    <location>
        <begin position="309"/>
        <end position="341"/>
    </location>
</feature>
<dbReference type="OrthoDB" id="498258at2759"/>
<dbReference type="InterPro" id="IPR048749">
    <property type="entry name" value="SLX1_C"/>
</dbReference>
<dbReference type="InterPro" id="IPR027520">
    <property type="entry name" value="Slx1"/>
</dbReference>
<evidence type="ECO:0000256" key="1">
    <source>
        <dbReference type="ARBA" id="ARBA00022722"/>
    </source>
</evidence>
<dbReference type="GeneID" id="5005664"/>
<keyword evidence="12" id="KW-1185">Reference proteome</keyword>
<dbReference type="GO" id="GO:0033557">
    <property type="term" value="C:Slx1-Slx4 complex"/>
    <property type="evidence" value="ECO:0007669"/>
    <property type="project" value="UniProtKB-UniRule"/>
</dbReference>
<feature type="region of interest" description="Disordered" evidence="9">
    <location>
        <begin position="293"/>
        <end position="370"/>
    </location>
</feature>
<dbReference type="PANTHER" id="PTHR20208">
    <property type="entry name" value="STRUCTURE-SPECIFIC ENDONUCLEASE SUBUNIT SLX1"/>
    <property type="match status" value="1"/>
</dbReference>
<dbReference type="Pfam" id="PF01541">
    <property type="entry name" value="GIY-YIG"/>
    <property type="match status" value="1"/>
</dbReference>
<dbReference type="InterPro" id="IPR050381">
    <property type="entry name" value="SLX1_endonuclease"/>
</dbReference>
<dbReference type="GO" id="GO:0008821">
    <property type="term" value="F:crossover junction DNA endonuclease activity"/>
    <property type="evidence" value="ECO:0007669"/>
    <property type="project" value="TreeGrafter"/>
</dbReference>
<dbReference type="Gene3D" id="3.30.40.10">
    <property type="entry name" value="Zinc/RING finger domain, C3HC4 (zinc finger)"/>
    <property type="match status" value="1"/>
</dbReference>
<dbReference type="InterPro" id="IPR013083">
    <property type="entry name" value="Znf_RING/FYVE/PHD"/>
</dbReference>
<dbReference type="GO" id="GO:0000724">
    <property type="term" value="P:double-strand break repair via homologous recombination"/>
    <property type="evidence" value="ECO:0007669"/>
    <property type="project" value="TreeGrafter"/>
</dbReference>
<dbReference type="KEGG" id="olu:OSTLU_27712"/>
<keyword evidence="5 8" id="KW-0233">DNA recombination</keyword>
<dbReference type="Gramene" id="ABO99983">
    <property type="protein sequence ID" value="ABO99983"/>
    <property type="gene ID" value="OSTLU_27712"/>
</dbReference>
<evidence type="ECO:0000259" key="10">
    <source>
        <dbReference type="PROSITE" id="PS50164"/>
    </source>
</evidence>
<keyword evidence="1 8" id="KW-0540">Nuclease</keyword>
<evidence type="ECO:0000256" key="4">
    <source>
        <dbReference type="ARBA" id="ARBA00022801"/>
    </source>
</evidence>
<dbReference type="PANTHER" id="PTHR20208:SF10">
    <property type="entry name" value="STRUCTURE-SPECIFIC ENDONUCLEASE SUBUNIT SLX1"/>
    <property type="match status" value="1"/>
</dbReference>
<dbReference type="HOGENOM" id="CLU_748837_0_0_1"/>
<dbReference type="RefSeq" id="XP_001421690.1">
    <property type="nucleotide sequence ID" value="XM_001421653.1"/>
</dbReference>
<accession>A4S834</accession>
<dbReference type="EMBL" id="CP000595">
    <property type="protein sequence ID" value="ABO99983.1"/>
    <property type="molecule type" value="Genomic_DNA"/>
</dbReference>
<name>A4S834_OSTLU</name>
<dbReference type="AlphaFoldDB" id="A4S834"/>
<evidence type="ECO:0000313" key="12">
    <source>
        <dbReference type="Proteomes" id="UP000001568"/>
    </source>
</evidence>